<evidence type="ECO:0000313" key="3">
    <source>
        <dbReference type="EMBL" id="EYC38601.1"/>
    </source>
</evidence>
<dbReference type="PANTHER" id="PTHR24416:SF611">
    <property type="entry name" value="TYROSINE-PROTEIN KINASE TRANSMEMBRANE RECEPTOR ROR"/>
    <property type="match status" value="1"/>
</dbReference>
<comment type="caution">
    <text evidence="3">The sequence shown here is derived from an EMBL/GenBank/DDBJ whole genome shotgun (WGS) entry which is preliminary data.</text>
</comment>
<feature type="transmembrane region" description="Helical" evidence="1">
    <location>
        <begin position="20"/>
        <end position="39"/>
    </location>
</feature>
<accession>A0A016WG83</accession>
<dbReference type="GO" id="GO:0005524">
    <property type="term" value="F:ATP binding"/>
    <property type="evidence" value="ECO:0007669"/>
    <property type="project" value="InterPro"/>
</dbReference>
<feature type="domain" description="Protein kinase" evidence="2">
    <location>
        <begin position="78"/>
        <end position="340"/>
    </location>
</feature>
<organism evidence="3 4">
    <name type="scientific">Ancylostoma ceylanicum</name>
    <dbReference type="NCBI Taxonomy" id="53326"/>
    <lineage>
        <taxon>Eukaryota</taxon>
        <taxon>Metazoa</taxon>
        <taxon>Ecdysozoa</taxon>
        <taxon>Nematoda</taxon>
        <taxon>Chromadorea</taxon>
        <taxon>Rhabditida</taxon>
        <taxon>Rhabditina</taxon>
        <taxon>Rhabditomorpha</taxon>
        <taxon>Strongyloidea</taxon>
        <taxon>Ancylostomatidae</taxon>
        <taxon>Ancylostomatinae</taxon>
        <taxon>Ancylostoma</taxon>
    </lineage>
</organism>
<gene>
    <name evidence="3" type="primary">Acey_s0707.g1703</name>
    <name evidence="3" type="synonym">Acey-F40A3.5</name>
    <name evidence="3" type="ORF">Y032_0707g1703</name>
</gene>
<dbReference type="InterPro" id="IPR011009">
    <property type="entry name" value="Kinase-like_dom_sf"/>
</dbReference>
<dbReference type="InterPro" id="IPR050122">
    <property type="entry name" value="RTK"/>
</dbReference>
<protein>
    <recommendedName>
        <fullName evidence="2">Protein kinase domain-containing protein</fullName>
    </recommendedName>
</protein>
<reference evidence="4" key="1">
    <citation type="journal article" date="2015" name="Nat. Genet.">
        <title>The genome and transcriptome of the zoonotic hookworm Ancylostoma ceylanicum identify infection-specific gene families.</title>
        <authorList>
            <person name="Schwarz E.M."/>
            <person name="Hu Y."/>
            <person name="Antoshechkin I."/>
            <person name="Miller M.M."/>
            <person name="Sternberg P.W."/>
            <person name="Aroian R.V."/>
        </authorList>
    </citation>
    <scope>NUCLEOTIDE SEQUENCE</scope>
    <source>
        <strain evidence="4">HY135</strain>
    </source>
</reference>
<dbReference type="AlphaFoldDB" id="A0A016WG83"/>
<dbReference type="Pfam" id="PF07714">
    <property type="entry name" value="PK_Tyr_Ser-Thr"/>
    <property type="match status" value="2"/>
</dbReference>
<dbReference type="GO" id="GO:0007169">
    <property type="term" value="P:cell surface receptor protein tyrosine kinase signaling pathway"/>
    <property type="evidence" value="ECO:0007669"/>
    <property type="project" value="TreeGrafter"/>
</dbReference>
<dbReference type="PROSITE" id="PS50011">
    <property type="entry name" value="PROTEIN_KINASE_DOM"/>
    <property type="match status" value="1"/>
</dbReference>
<dbReference type="GO" id="GO:0043235">
    <property type="term" value="C:receptor complex"/>
    <property type="evidence" value="ECO:0007669"/>
    <property type="project" value="TreeGrafter"/>
</dbReference>
<dbReference type="Gene3D" id="1.10.510.10">
    <property type="entry name" value="Transferase(Phosphotransferase) domain 1"/>
    <property type="match status" value="1"/>
</dbReference>
<keyword evidence="1" id="KW-0812">Transmembrane</keyword>
<dbReference type="OrthoDB" id="4062651at2759"/>
<dbReference type="GO" id="GO:0005886">
    <property type="term" value="C:plasma membrane"/>
    <property type="evidence" value="ECO:0007669"/>
    <property type="project" value="TreeGrafter"/>
</dbReference>
<sequence length="383" mass="43722">MPKPDNALVTDQCSVSYMTPWATVVALTTCYLLVILWICKNGKKMCLPVPDNLFPYQKQLKQLKRELSRYLVEDNSIEIFGTPLAHTAQGTLFRGTIVPRVKHRTNERVPVAVKVSYPNPKHSVALLEESARICRLSHPNISRIVAVSHLSFAVLRPAVAVEWLPGGTLADYFQHQIRDREERERPLILLKDVLEVLTQISSALKHFHEILGDVAHGAVTTENVQLTTKDLRRCTVKLSCLYPPTTSRLPPEIVCSTERNPKYRQEGDIWMFGMLCWESMTLGAEPHYQRTTEEIQRCFRLPDRGLTCPQGCPLDVWSLAMECLSEAHRRPRFTGVPPTLVDRVLLLRNYYAQSMECLYPVPNIGNCTCIEHKCKRGENFDRE</sequence>
<dbReference type="STRING" id="53326.A0A016WG83"/>
<evidence type="ECO:0000259" key="2">
    <source>
        <dbReference type="PROSITE" id="PS50011"/>
    </source>
</evidence>
<proteinExistence type="predicted"/>
<dbReference type="PANTHER" id="PTHR24416">
    <property type="entry name" value="TYROSINE-PROTEIN KINASE RECEPTOR"/>
    <property type="match status" value="1"/>
</dbReference>
<dbReference type="InterPro" id="IPR000719">
    <property type="entry name" value="Prot_kinase_dom"/>
</dbReference>
<keyword evidence="1" id="KW-0472">Membrane</keyword>
<dbReference type="Proteomes" id="UP000024635">
    <property type="component" value="Unassembled WGS sequence"/>
</dbReference>
<evidence type="ECO:0000313" key="4">
    <source>
        <dbReference type="Proteomes" id="UP000024635"/>
    </source>
</evidence>
<name>A0A016WG83_9BILA</name>
<dbReference type="InterPro" id="IPR001245">
    <property type="entry name" value="Ser-Thr/Tyr_kinase_cat_dom"/>
</dbReference>
<dbReference type="Gene3D" id="3.30.200.20">
    <property type="entry name" value="Phosphorylase Kinase, domain 1"/>
    <property type="match status" value="1"/>
</dbReference>
<dbReference type="EMBL" id="JARK01000307">
    <property type="protein sequence ID" value="EYC38601.1"/>
    <property type="molecule type" value="Genomic_DNA"/>
</dbReference>
<dbReference type="SUPFAM" id="SSF56112">
    <property type="entry name" value="Protein kinase-like (PK-like)"/>
    <property type="match status" value="1"/>
</dbReference>
<dbReference type="GO" id="GO:0004714">
    <property type="term" value="F:transmembrane receptor protein tyrosine kinase activity"/>
    <property type="evidence" value="ECO:0007669"/>
    <property type="project" value="TreeGrafter"/>
</dbReference>
<keyword evidence="4" id="KW-1185">Reference proteome</keyword>
<keyword evidence="1" id="KW-1133">Transmembrane helix</keyword>
<evidence type="ECO:0000256" key="1">
    <source>
        <dbReference type="SAM" id="Phobius"/>
    </source>
</evidence>